<proteinExistence type="predicted"/>
<dbReference type="AlphaFoldDB" id="A0AAV4P6B5"/>
<dbReference type="EMBL" id="BPLQ01002330">
    <property type="protein sequence ID" value="GIX91469.1"/>
    <property type="molecule type" value="Genomic_DNA"/>
</dbReference>
<sequence length="121" mass="14440">MWRRVCEVFNLVVADMPTRTSKNIQECQLKDENGKNRDLKPRVAILVEEEYVKWHSKLSAILFAMNSVVCKEMSRSHTILQFGRELRTMDEVVQDFKVVLEKDNFVSKKICNYHKRHKRRN</sequence>
<dbReference type="Proteomes" id="UP001054837">
    <property type="component" value="Unassembled WGS sequence"/>
</dbReference>
<reference evidence="1 2" key="1">
    <citation type="submission" date="2021-06" db="EMBL/GenBank/DDBJ databases">
        <title>Caerostris darwini draft genome.</title>
        <authorList>
            <person name="Kono N."/>
            <person name="Arakawa K."/>
        </authorList>
    </citation>
    <scope>NUCLEOTIDE SEQUENCE [LARGE SCALE GENOMIC DNA]</scope>
</reference>
<accession>A0AAV4P6B5</accession>
<comment type="caution">
    <text evidence="1">The sequence shown here is derived from an EMBL/GenBank/DDBJ whole genome shotgun (WGS) entry which is preliminary data.</text>
</comment>
<gene>
    <name evidence="1" type="ORF">CDAR_201081</name>
</gene>
<name>A0AAV4P6B5_9ARAC</name>
<evidence type="ECO:0000313" key="1">
    <source>
        <dbReference type="EMBL" id="GIX91469.1"/>
    </source>
</evidence>
<organism evidence="1 2">
    <name type="scientific">Caerostris darwini</name>
    <dbReference type="NCBI Taxonomy" id="1538125"/>
    <lineage>
        <taxon>Eukaryota</taxon>
        <taxon>Metazoa</taxon>
        <taxon>Ecdysozoa</taxon>
        <taxon>Arthropoda</taxon>
        <taxon>Chelicerata</taxon>
        <taxon>Arachnida</taxon>
        <taxon>Araneae</taxon>
        <taxon>Araneomorphae</taxon>
        <taxon>Entelegynae</taxon>
        <taxon>Araneoidea</taxon>
        <taxon>Araneidae</taxon>
        <taxon>Caerostris</taxon>
    </lineage>
</organism>
<evidence type="ECO:0000313" key="2">
    <source>
        <dbReference type="Proteomes" id="UP001054837"/>
    </source>
</evidence>
<protein>
    <submittedName>
        <fullName evidence="1">Uncharacterized protein</fullName>
    </submittedName>
</protein>
<keyword evidence="2" id="KW-1185">Reference proteome</keyword>